<keyword evidence="3" id="KW-1185">Reference proteome</keyword>
<gene>
    <name evidence="2" type="ORF">EVAR_24851_1</name>
</gene>
<feature type="compositionally biased region" description="Basic residues" evidence="1">
    <location>
        <begin position="197"/>
        <end position="206"/>
    </location>
</feature>
<evidence type="ECO:0000313" key="2">
    <source>
        <dbReference type="EMBL" id="GBP72283.1"/>
    </source>
</evidence>
<dbReference type="Proteomes" id="UP000299102">
    <property type="component" value="Unassembled WGS sequence"/>
</dbReference>
<reference evidence="2 3" key="1">
    <citation type="journal article" date="2019" name="Commun. Biol.">
        <title>The bagworm genome reveals a unique fibroin gene that provides high tensile strength.</title>
        <authorList>
            <person name="Kono N."/>
            <person name="Nakamura H."/>
            <person name="Ohtoshi R."/>
            <person name="Tomita M."/>
            <person name="Numata K."/>
            <person name="Arakawa K."/>
        </authorList>
    </citation>
    <scope>NUCLEOTIDE SEQUENCE [LARGE SCALE GENOMIC DNA]</scope>
</reference>
<organism evidence="2 3">
    <name type="scientific">Eumeta variegata</name>
    <name type="common">Bagworm moth</name>
    <name type="synonym">Eumeta japonica</name>
    <dbReference type="NCBI Taxonomy" id="151549"/>
    <lineage>
        <taxon>Eukaryota</taxon>
        <taxon>Metazoa</taxon>
        <taxon>Ecdysozoa</taxon>
        <taxon>Arthropoda</taxon>
        <taxon>Hexapoda</taxon>
        <taxon>Insecta</taxon>
        <taxon>Pterygota</taxon>
        <taxon>Neoptera</taxon>
        <taxon>Endopterygota</taxon>
        <taxon>Lepidoptera</taxon>
        <taxon>Glossata</taxon>
        <taxon>Ditrysia</taxon>
        <taxon>Tineoidea</taxon>
        <taxon>Psychidae</taxon>
        <taxon>Oiketicinae</taxon>
        <taxon>Eumeta</taxon>
    </lineage>
</organism>
<feature type="region of interest" description="Disordered" evidence="1">
    <location>
        <begin position="187"/>
        <end position="206"/>
    </location>
</feature>
<evidence type="ECO:0000256" key="1">
    <source>
        <dbReference type="SAM" id="MobiDB-lite"/>
    </source>
</evidence>
<sequence length="223" mass="24852">MYPAADVVAGSGTTVVSALHGLWSAKGFSALPVSWTRIGHLMKEGVSQQRREKADGGILWGDGGEASHGNSHSVNEMKKLKLLLHAAEIGTESETYIETKTDNGIRTESDTVIATRTHILLWDMSRMFIEFSCSDAGRSGDLQAGPRVSLRRKFKEIEILALASQFIYSTCGRHAYAVDVRPSRRRSPALIHDPSSGRRRVQRPRRPRYNSTRSIILFRYINV</sequence>
<accession>A0A4C1YA85</accession>
<dbReference type="EMBL" id="BGZK01001140">
    <property type="protein sequence ID" value="GBP72283.1"/>
    <property type="molecule type" value="Genomic_DNA"/>
</dbReference>
<evidence type="ECO:0000313" key="3">
    <source>
        <dbReference type="Proteomes" id="UP000299102"/>
    </source>
</evidence>
<name>A0A4C1YA85_EUMVA</name>
<proteinExistence type="predicted"/>
<protein>
    <submittedName>
        <fullName evidence="2">Uncharacterized protein</fullName>
    </submittedName>
</protein>
<comment type="caution">
    <text evidence="2">The sequence shown here is derived from an EMBL/GenBank/DDBJ whole genome shotgun (WGS) entry which is preliminary data.</text>
</comment>
<dbReference type="AlphaFoldDB" id="A0A4C1YA85"/>